<dbReference type="EMBL" id="KN551188">
    <property type="protein sequence ID" value="KHJ92705.1"/>
    <property type="molecule type" value="Genomic_DNA"/>
</dbReference>
<evidence type="ECO:0000313" key="2">
    <source>
        <dbReference type="Proteomes" id="UP000053660"/>
    </source>
</evidence>
<organism evidence="1 2">
    <name type="scientific">Oesophagostomum dentatum</name>
    <name type="common">Nodular worm</name>
    <dbReference type="NCBI Taxonomy" id="61180"/>
    <lineage>
        <taxon>Eukaryota</taxon>
        <taxon>Metazoa</taxon>
        <taxon>Ecdysozoa</taxon>
        <taxon>Nematoda</taxon>
        <taxon>Chromadorea</taxon>
        <taxon>Rhabditida</taxon>
        <taxon>Rhabditina</taxon>
        <taxon>Rhabditomorpha</taxon>
        <taxon>Strongyloidea</taxon>
        <taxon>Strongylidae</taxon>
        <taxon>Oesophagostomum</taxon>
    </lineage>
</organism>
<dbReference type="Proteomes" id="UP000053660">
    <property type="component" value="Unassembled WGS sequence"/>
</dbReference>
<name>A0A0B1TBJ3_OESDE</name>
<accession>A0A0B1TBJ3</accession>
<protein>
    <submittedName>
        <fullName evidence="1">Uncharacterized protein</fullName>
    </submittedName>
</protein>
<sequence>MPQFTHLHVRETLVDMYASEPSMSSFSLHWKYSYVADRFYLLSKELFMLNNDFDVPDRQHLRRNQS</sequence>
<proteinExistence type="predicted"/>
<dbReference type="AlphaFoldDB" id="A0A0B1TBJ3"/>
<keyword evidence="2" id="KW-1185">Reference proteome</keyword>
<evidence type="ECO:0000313" key="1">
    <source>
        <dbReference type="EMBL" id="KHJ92705.1"/>
    </source>
</evidence>
<reference evidence="1 2" key="1">
    <citation type="submission" date="2014-03" db="EMBL/GenBank/DDBJ databases">
        <title>Draft genome of the hookworm Oesophagostomum dentatum.</title>
        <authorList>
            <person name="Mitreva M."/>
        </authorList>
    </citation>
    <scope>NUCLEOTIDE SEQUENCE [LARGE SCALE GENOMIC DNA]</scope>
    <source>
        <strain evidence="1 2">OD-Hann</strain>
    </source>
</reference>
<gene>
    <name evidence="1" type="ORF">OESDEN_07403</name>
</gene>